<dbReference type="InterPro" id="IPR000983">
    <property type="entry name" value="Bac_GSPG_pilin"/>
</dbReference>
<comment type="caution">
    <text evidence="3">The sequence shown here is derived from an EMBL/GenBank/DDBJ whole genome shotgun (WGS) entry which is preliminary data.</text>
</comment>
<evidence type="ECO:0000313" key="3">
    <source>
        <dbReference type="EMBL" id="KAA1257753.1"/>
    </source>
</evidence>
<keyword evidence="2" id="KW-1133">Transmembrane helix</keyword>
<dbReference type="EMBL" id="VRLW01000001">
    <property type="protein sequence ID" value="KAA1257753.1"/>
    <property type="molecule type" value="Genomic_DNA"/>
</dbReference>
<keyword evidence="1" id="KW-0488">Methylation</keyword>
<dbReference type="RefSeq" id="WP_068264747.1">
    <property type="nucleotide sequence ID" value="NZ_LWSK01000068.1"/>
</dbReference>
<dbReference type="NCBIfam" id="TIGR02532">
    <property type="entry name" value="IV_pilin_GFxxxE"/>
    <property type="match status" value="1"/>
</dbReference>
<organism evidence="3 4">
    <name type="scientific">Rubripirellula obstinata</name>
    <dbReference type="NCBI Taxonomy" id="406547"/>
    <lineage>
        <taxon>Bacteria</taxon>
        <taxon>Pseudomonadati</taxon>
        <taxon>Planctomycetota</taxon>
        <taxon>Planctomycetia</taxon>
        <taxon>Pirellulales</taxon>
        <taxon>Pirellulaceae</taxon>
        <taxon>Rubripirellula</taxon>
    </lineage>
</organism>
<dbReference type="AlphaFoldDB" id="A0A5B1CE65"/>
<keyword evidence="2" id="KW-0472">Membrane</keyword>
<evidence type="ECO:0000256" key="1">
    <source>
        <dbReference type="ARBA" id="ARBA00022481"/>
    </source>
</evidence>
<dbReference type="Gene3D" id="3.30.700.10">
    <property type="entry name" value="Glycoprotein, Type 4 Pilin"/>
    <property type="match status" value="1"/>
</dbReference>
<dbReference type="GO" id="GO:0015627">
    <property type="term" value="C:type II protein secretion system complex"/>
    <property type="evidence" value="ECO:0007669"/>
    <property type="project" value="InterPro"/>
</dbReference>
<name>A0A5B1CE65_9BACT</name>
<keyword evidence="4" id="KW-1185">Reference proteome</keyword>
<dbReference type="InterPro" id="IPR045584">
    <property type="entry name" value="Pilin-like"/>
</dbReference>
<dbReference type="PANTHER" id="PTHR30093">
    <property type="entry name" value="GENERAL SECRETION PATHWAY PROTEIN G"/>
    <property type="match status" value="1"/>
</dbReference>
<dbReference type="PRINTS" id="PR00813">
    <property type="entry name" value="BCTERIALGSPG"/>
</dbReference>
<dbReference type="PANTHER" id="PTHR30093:SF2">
    <property type="entry name" value="TYPE II SECRETION SYSTEM PROTEIN H"/>
    <property type="match status" value="1"/>
</dbReference>
<evidence type="ECO:0000256" key="2">
    <source>
        <dbReference type="SAM" id="Phobius"/>
    </source>
</evidence>
<proteinExistence type="predicted"/>
<dbReference type="OrthoDB" id="283383at2"/>
<evidence type="ECO:0000313" key="4">
    <source>
        <dbReference type="Proteomes" id="UP000322699"/>
    </source>
</evidence>
<dbReference type="Proteomes" id="UP000322699">
    <property type="component" value="Unassembled WGS sequence"/>
</dbReference>
<feature type="transmembrane region" description="Helical" evidence="2">
    <location>
        <begin position="20"/>
        <end position="40"/>
    </location>
</feature>
<dbReference type="Pfam" id="PF07963">
    <property type="entry name" value="N_methyl"/>
    <property type="match status" value="1"/>
</dbReference>
<sequence>MTAKPLPERATHIRPGFTLVEILVVIAIIGILMGIAIPAINGARETANITAIKMELSSMERGLENYRETYGDYPPDFSSYPVVQRHYSKIFPRMGVNDSTLLFNMLHPGGTFSATAMDRAEALVWALGGYSDNVQRPFTGPGGPLSWSGTGANSYSDTAVTDVMRQTPANFQINIERPNALHEFAPDRLNYSEIDASAAVTGTNRYLSTDDSDLFLTYQARSDGAPILYFDSRTYAQFDATLADFNGYYTATHGGVRPYISNQSSLDQTMLTSGTFTTDATAISSWQFLNPNKFQLISAGLDDNFGVLPTQPAIGGQAVYFQYPTGAAMSPDASVGTPGELLIDDVSRYQETIIYGGSENFQPDNITNFSNSTLENDLEQ</sequence>
<accession>A0A5B1CE65</accession>
<dbReference type="GO" id="GO:0015628">
    <property type="term" value="P:protein secretion by the type II secretion system"/>
    <property type="evidence" value="ECO:0007669"/>
    <property type="project" value="InterPro"/>
</dbReference>
<dbReference type="InterPro" id="IPR012902">
    <property type="entry name" value="N_methyl_site"/>
</dbReference>
<reference evidence="3 4" key="1">
    <citation type="submission" date="2019-08" db="EMBL/GenBank/DDBJ databases">
        <title>Deep-cultivation of Planctomycetes and their phenomic and genomic characterization uncovers novel biology.</title>
        <authorList>
            <person name="Wiegand S."/>
            <person name="Jogler M."/>
            <person name="Boedeker C."/>
            <person name="Pinto D."/>
            <person name="Vollmers J."/>
            <person name="Rivas-Marin E."/>
            <person name="Kohn T."/>
            <person name="Peeters S.H."/>
            <person name="Heuer A."/>
            <person name="Rast P."/>
            <person name="Oberbeckmann S."/>
            <person name="Bunk B."/>
            <person name="Jeske O."/>
            <person name="Meyerdierks A."/>
            <person name="Storesund J.E."/>
            <person name="Kallscheuer N."/>
            <person name="Luecker S."/>
            <person name="Lage O.M."/>
            <person name="Pohl T."/>
            <person name="Merkel B.J."/>
            <person name="Hornburger P."/>
            <person name="Mueller R.-W."/>
            <person name="Bruemmer F."/>
            <person name="Labrenz M."/>
            <person name="Spormann A.M."/>
            <person name="Op Den Camp H."/>
            <person name="Overmann J."/>
            <person name="Amann R."/>
            <person name="Jetten M.S.M."/>
            <person name="Mascher T."/>
            <person name="Medema M.H."/>
            <person name="Devos D.P."/>
            <person name="Kaster A.-K."/>
            <person name="Ovreas L."/>
            <person name="Rohde M."/>
            <person name="Galperin M.Y."/>
            <person name="Jogler C."/>
        </authorList>
    </citation>
    <scope>NUCLEOTIDE SEQUENCE [LARGE SCALE GENOMIC DNA]</scope>
    <source>
        <strain evidence="3 4">LF1</strain>
    </source>
</reference>
<gene>
    <name evidence="3" type="primary">pulG_1</name>
    <name evidence="3" type="ORF">LF1_02430</name>
</gene>
<protein>
    <submittedName>
        <fullName evidence="3">Type II secretion system protein G</fullName>
    </submittedName>
</protein>
<dbReference type="SUPFAM" id="SSF54523">
    <property type="entry name" value="Pili subunits"/>
    <property type="match status" value="1"/>
</dbReference>
<keyword evidence="2" id="KW-0812">Transmembrane</keyword>